<proteinExistence type="predicted"/>
<feature type="region of interest" description="Disordered" evidence="1">
    <location>
        <begin position="78"/>
        <end position="167"/>
    </location>
</feature>
<evidence type="ECO:0000313" key="3">
    <source>
        <dbReference type="Proteomes" id="UP000821866"/>
    </source>
</evidence>
<protein>
    <submittedName>
        <fullName evidence="2">Uncharacterized protein</fullName>
    </submittedName>
</protein>
<evidence type="ECO:0000256" key="1">
    <source>
        <dbReference type="SAM" id="MobiDB-lite"/>
    </source>
</evidence>
<organism evidence="2 3">
    <name type="scientific">Rhipicephalus microplus</name>
    <name type="common">Cattle tick</name>
    <name type="synonym">Boophilus microplus</name>
    <dbReference type="NCBI Taxonomy" id="6941"/>
    <lineage>
        <taxon>Eukaryota</taxon>
        <taxon>Metazoa</taxon>
        <taxon>Ecdysozoa</taxon>
        <taxon>Arthropoda</taxon>
        <taxon>Chelicerata</taxon>
        <taxon>Arachnida</taxon>
        <taxon>Acari</taxon>
        <taxon>Parasitiformes</taxon>
        <taxon>Ixodida</taxon>
        <taxon>Ixodoidea</taxon>
        <taxon>Ixodidae</taxon>
        <taxon>Rhipicephalinae</taxon>
        <taxon>Rhipicephalus</taxon>
        <taxon>Boophilus</taxon>
    </lineage>
</organism>
<dbReference type="AlphaFoldDB" id="A0A9J6DCC4"/>
<reference evidence="2" key="1">
    <citation type="journal article" date="2020" name="Cell">
        <title>Large-Scale Comparative Analyses of Tick Genomes Elucidate Their Genetic Diversity and Vector Capacities.</title>
        <authorList>
            <consortium name="Tick Genome and Microbiome Consortium (TIGMIC)"/>
            <person name="Jia N."/>
            <person name="Wang J."/>
            <person name="Shi W."/>
            <person name="Du L."/>
            <person name="Sun Y."/>
            <person name="Zhan W."/>
            <person name="Jiang J.F."/>
            <person name="Wang Q."/>
            <person name="Zhang B."/>
            <person name="Ji P."/>
            <person name="Bell-Sakyi L."/>
            <person name="Cui X.M."/>
            <person name="Yuan T.T."/>
            <person name="Jiang B.G."/>
            <person name="Yang W.F."/>
            <person name="Lam T.T."/>
            <person name="Chang Q.C."/>
            <person name="Ding S.J."/>
            <person name="Wang X.J."/>
            <person name="Zhu J.G."/>
            <person name="Ruan X.D."/>
            <person name="Zhao L."/>
            <person name="Wei J.T."/>
            <person name="Ye R.Z."/>
            <person name="Que T.C."/>
            <person name="Du C.H."/>
            <person name="Zhou Y.H."/>
            <person name="Cheng J.X."/>
            <person name="Dai P.F."/>
            <person name="Guo W.B."/>
            <person name="Han X.H."/>
            <person name="Huang E.J."/>
            <person name="Li L.F."/>
            <person name="Wei W."/>
            <person name="Gao Y.C."/>
            <person name="Liu J.Z."/>
            <person name="Shao H.Z."/>
            <person name="Wang X."/>
            <person name="Wang C.C."/>
            <person name="Yang T.C."/>
            <person name="Huo Q.B."/>
            <person name="Li W."/>
            <person name="Chen H.Y."/>
            <person name="Chen S.E."/>
            <person name="Zhou L.G."/>
            <person name="Ni X.B."/>
            <person name="Tian J.H."/>
            <person name="Sheng Y."/>
            <person name="Liu T."/>
            <person name="Pan Y.S."/>
            <person name="Xia L.Y."/>
            <person name="Li J."/>
            <person name="Zhao F."/>
            <person name="Cao W.C."/>
        </authorList>
    </citation>
    <scope>NUCLEOTIDE SEQUENCE</scope>
    <source>
        <strain evidence="2">Rmic-2018</strain>
    </source>
</reference>
<keyword evidence="3" id="KW-1185">Reference proteome</keyword>
<dbReference type="Proteomes" id="UP000821866">
    <property type="component" value="Chromosome 8"/>
</dbReference>
<evidence type="ECO:0000313" key="2">
    <source>
        <dbReference type="EMBL" id="KAH8019735.1"/>
    </source>
</evidence>
<sequence length="167" mass="18815">MGYIVKYIARRQGQETHTSWREFEVGDNVRVRGNRPSDPRWLEGTVVRRVSKGTYIVRIEDHERFLHADDIVPNTCLAPLPRSVWTPEQTRMAQPGPTPSQSDSDTTSPPDGPAPEQRLPPPDRASVTELPPQQAPDASSQENVAPPQLRRSTRIRKAPERFGYAAK</sequence>
<dbReference type="EMBL" id="JABSTU010000010">
    <property type="protein sequence ID" value="KAH8019735.1"/>
    <property type="molecule type" value="Genomic_DNA"/>
</dbReference>
<feature type="compositionally biased region" description="Pro residues" evidence="1">
    <location>
        <begin position="110"/>
        <end position="123"/>
    </location>
</feature>
<feature type="compositionally biased region" description="Low complexity" evidence="1">
    <location>
        <begin position="99"/>
        <end position="109"/>
    </location>
</feature>
<accession>A0A9J6DCC4</accession>
<reference evidence="2" key="2">
    <citation type="submission" date="2021-09" db="EMBL/GenBank/DDBJ databases">
        <authorList>
            <person name="Jia N."/>
            <person name="Wang J."/>
            <person name="Shi W."/>
            <person name="Du L."/>
            <person name="Sun Y."/>
            <person name="Zhan W."/>
            <person name="Jiang J."/>
            <person name="Wang Q."/>
            <person name="Zhang B."/>
            <person name="Ji P."/>
            <person name="Sakyi L.B."/>
            <person name="Cui X."/>
            <person name="Yuan T."/>
            <person name="Jiang B."/>
            <person name="Yang W."/>
            <person name="Lam T.T.-Y."/>
            <person name="Chang Q."/>
            <person name="Ding S."/>
            <person name="Wang X."/>
            <person name="Zhu J."/>
            <person name="Ruan X."/>
            <person name="Zhao L."/>
            <person name="Wei J."/>
            <person name="Que T."/>
            <person name="Du C."/>
            <person name="Cheng J."/>
            <person name="Dai P."/>
            <person name="Han X."/>
            <person name="Huang E."/>
            <person name="Gao Y."/>
            <person name="Liu J."/>
            <person name="Shao H."/>
            <person name="Ye R."/>
            <person name="Li L."/>
            <person name="Wei W."/>
            <person name="Wang X."/>
            <person name="Wang C."/>
            <person name="Huo Q."/>
            <person name="Li W."/>
            <person name="Guo W."/>
            <person name="Chen H."/>
            <person name="Chen S."/>
            <person name="Zhou L."/>
            <person name="Zhou L."/>
            <person name="Ni X."/>
            <person name="Tian J."/>
            <person name="Zhou Y."/>
            <person name="Sheng Y."/>
            <person name="Liu T."/>
            <person name="Pan Y."/>
            <person name="Xia L."/>
            <person name="Li J."/>
            <person name="Zhao F."/>
            <person name="Cao W."/>
        </authorList>
    </citation>
    <scope>NUCLEOTIDE SEQUENCE</scope>
    <source>
        <strain evidence="2">Rmic-2018</strain>
        <tissue evidence="2">Larvae</tissue>
    </source>
</reference>
<dbReference type="VEuPathDB" id="VectorBase:LOC119172987"/>
<comment type="caution">
    <text evidence="2">The sequence shown here is derived from an EMBL/GenBank/DDBJ whole genome shotgun (WGS) entry which is preliminary data.</text>
</comment>
<gene>
    <name evidence="2" type="ORF">HPB51_021433</name>
</gene>
<name>A0A9J6DCC4_RHIMP</name>